<dbReference type="InterPro" id="IPR051315">
    <property type="entry name" value="Bact_Chemotaxis_CheA"/>
</dbReference>
<dbReference type="PANTHER" id="PTHR43395:SF1">
    <property type="entry name" value="CHEMOTAXIS PROTEIN CHEA"/>
    <property type="match status" value="1"/>
</dbReference>
<dbReference type="FunFam" id="2.30.30.40:FF:000048">
    <property type="entry name" value="Chemotaxis protein CheA, putative"/>
    <property type="match status" value="1"/>
</dbReference>
<sequence length="75" mass="7941">GVPAEQPPLLTVVLLQAGETRFGLVVDQVRGREEVVIKPLPRALRGLPGYAGATLIGDGRMALILDVDGLRSSDH</sequence>
<comment type="catalytic activity">
    <reaction evidence="1">
        <text>ATP + protein L-histidine = ADP + protein N-phospho-L-histidine.</text>
        <dbReference type="EC" id="2.7.13.3"/>
    </reaction>
</comment>
<dbReference type="GO" id="GO:0007165">
    <property type="term" value="P:signal transduction"/>
    <property type="evidence" value="ECO:0007669"/>
    <property type="project" value="InterPro"/>
</dbReference>
<accession>A0A6L9VGF9</accession>
<dbReference type="Gene3D" id="2.30.30.40">
    <property type="entry name" value="SH3 Domains"/>
    <property type="match status" value="1"/>
</dbReference>
<dbReference type="GO" id="GO:0004673">
    <property type="term" value="F:protein histidine kinase activity"/>
    <property type="evidence" value="ECO:0007669"/>
    <property type="project" value="UniProtKB-EC"/>
</dbReference>
<proteinExistence type="predicted"/>
<dbReference type="InterPro" id="IPR036061">
    <property type="entry name" value="CheW-like_dom_sf"/>
</dbReference>
<dbReference type="EC" id="2.7.13.3" evidence="2"/>
<evidence type="ECO:0000256" key="2">
    <source>
        <dbReference type="ARBA" id="ARBA00012438"/>
    </source>
</evidence>
<dbReference type="SUPFAM" id="SSF50341">
    <property type="entry name" value="CheW-like"/>
    <property type="match status" value="1"/>
</dbReference>
<reference evidence="4 5" key="1">
    <citation type="submission" date="2019-11" db="EMBL/GenBank/DDBJ databases">
        <title>Genome-resolved metagenomics to study the prevalence of co-infection and intraspecific heterogeneity among plant pathogen metapopulations.</title>
        <authorList>
            <person name="Newberry E."/>
            <person name="Bhandari R."/>
            <person name="Kemble J."/>
            <person name="Sikora E."/>
            <person name="Potnis N."/>
        </authorList>
    </citation>
    <scope>NUCLEOTIDE SEQUENCE [LARGE SCALE GENOMIC DNA]</scope>
    <source>
        <strain evidence="4">Xp_Tom_Tuscaloosa_18b</strain>
    </source>
</reference>
<dbReference type="PROSITE" id="PS50851">
    <property type="entry name" value="CHEW"/>
    <property type="match status" value="1"/>
</dbReference>
<organism evidence="4 5">
    <name type="scientific">Xanthomonas perforans</name>
    <dbReference type="NCBI Taxonomy" id="442694"/>
    <lineage>
        <taxon>Bacteria</taxon>
        <taxon>Pseudomonadati</taxon>
        <taxon>Pseudomonadota</taxon>
        <taxon>Gammaproteobacteria</taxon>
        <taxon>Lysobacterales</taxon>
        <taxon>Lysobacteraceae</taxon>
        <taxon>Xanthomonas</taxon>
    </lineage>
</organism>
<evidence type="ECO:0000313" key="4">
    <source>
        <dbReference type="EMBL" id="NEL78736.1"/>
    </source>
</evidence>
<feature type="non-terminal residue" evidence="4">
    <location>
        <position position="1"/>
    </location>
</feature>
<dbReference type="Proteomes" id="UP000471082">
    <property type="component" value="Unassembled WGS sequence"/>
</dbReference>
<comment type="caution">
    <text evidence="4">The sequence shown here is derived from an EMBL/GenBank/DDBJ whole genome shotgun (WGS) entry which is preliminary data.</text>
</comment>
<dbReference type="InterPro" id="IPR002545">
    <property type="entry name" value="CheW-lke_dom"/>
</dbReference>
<gene>
    <name evidence="4" type="ORF">G3W61_21240</name>
</gene>
<protein>
    <recommendedName>
        <fullName evidence="2">histidine kinase</fullName>
        <ecNumber evidence="2">2.7.13.3</ecNumber>
    </recommendedName>
</protein>
<evidence type="ECO:0000256" key="1">
    <source>
        <dbReference type="ARBA" id="ARBA00000085"/>
    </source>
</evidence>
<dbReference type="Pfam" id="PF01584">
    <property type="entry name" value="CheW"/>
    <property type="match status" value="1"/>
</dbReference>
<evidence type="ECO:0000259" key="3">
    <source>
        <dbReference type="PROSITE" id="PS50851"/>
    </source>
</evidence>
<evidence type="ECO:0000313" key="5">
    <source>
        <dbReference type="Proteomes" id="UP000471082"/>
    </source>
</evidence>
<dbReference type="GO" id="GO:0006935">
    <property type="term" value="P:chemotaxis"/>
    <property type="evidence" value="ECO:0007669"/>
    <property type="project" value="InterPro"/>
</dbReference>
<dbReference type="AlphaFoldDB" id="A0A6L9VGF9"/>
<dbReference type="PANTHER" id="PTHR43395">
    <property type="entry name" value="SENSOR HISTIDINE KINASE CHEA"/>
    <property type="match status" value="1"/>
</dbReference>
<feature type="domain" description="CheW-like" evidence="3">
    <location>
        <begin position="1"/>
        <end position="75"/>
    </location>
</feature>
<dbReference type="EMBL" id="JAAGYU010000181">
    <property type="protein sequence ID" value="NEL78736.1"/>
    <property type="molecule type" value="Genomic_DNA"/>
</dbReference>
<name>A0A6L9VGF9_XANPE</name>